<protein>
    <submittedName>
        <fullName evidence="1">Uncharacterized protein</fullName>
    </submittedName>
</protein>
<reference evidence="1 2" key="1">
    <citation type="journal article" date="2018" name="Syst. Appl. Microbiol.">
        <title>Photobacterium carnosum sp. nov., isolated from spoiled modified atmosphere packaged poultry meat.</title>
        <authorList>
            <person name="Hilgarth M."/>
            <person name="Fuertes S."/>
            <person name="Ehrmann M."/>
            <person name="Vogel R.F."/>
        </authorList>
    </citation>
    <scope>NUCLEOTIDE SEQUENCE [LARGE SCALE GENOMIC DNA]</scope>
    <source>
        <strain evidence="1 2">TMW 2.2021</strain>
    </source>
</reference>
<evidence type="ECO:0000313" key="1">
    <source>
        <dbReference type="EMBL" id="PLC56244.1"/>
    </source>
</evidence>
<evidence type="ECO:0000313" key="2">
    <source>
        <dbReference type="Proteomes" id="UP000234420"/>
    </source>
</evidence>
<keyword evidence="2" id="KW-1185">Reference proteome</keyword>
<dbReference type="RefSeq" id="WP_065208430.1">
    <property type="nucleotide sequence ID" value="NZ_BPPU01000006.1"/>
</dbReference>
<sequence>MNKRVSLGLDDDIDLSELIPKYNEKTSPMTQQQKDILLSEGAKHGFVSREPTVQRRRRVSPYTAQFGGKCRPAVKVLFQEASTRMNCYDTITLEKAIEALLEKENYIDLLDEFRKIVK</sequence>
<dbReference type="Proteomes" id="UP000234420">
    <property type="component" value="Unassembled WGS sequence"/>
</dbReference>
<accession>A0A2N4UMK8</accession>
<name>A0A2N4UMK8_9GAMM</name>
<comment type="caution">
    <text evidence="1">The sequence shown here is derived from an EMBL/GenBank/DDBJ whole genome shotgun (WGS) entry which is preliminary data.</text>
</comment>
<dbReference type="EMBL" id="NPIB01000034">
    <property type="protein sequence ID" value="PLC56244.1"/>
    <property type="molecule type" value="Genomic_DNA"/>
</dbReference>
<proteinExistence type="predicted"/>
<gene>
    <name evidence="1" type="ORF">CIK00_19245</name>
</gene>
<organism evidence="1 2">
    <name type="scientific">Photobacterium carnosum</name>
    <dbReference type="NCBI Taxonomy" id="2023717"/>
    <lineage>
        <taxon>Bacteria</taxon>
        <taxon>Pseudomonadati</taxon>
        <taxon>Pseudomonadota</taxon>
        <taxon>Gammaproteobacteria</taxon>
        <taxon>Vibrionales</taxon>
        <taxon>Vibrionaceae</taxon>
        <taxon>Photobacterium</taxon>
    </lineage>
</organism>
<dbReference type="AlphaFoldDB" id="A0A2N4UMK8"/>